<proteinExistence type="inferred from homology"/>
<dbReference type="EMBL" id="JADEYS010000022">
    <property type="protein sequence ID" value="MBE9399081.1"/>
    <property type="molecule type" value="Genomic_DNA"/>
</dbReference>
<comment type="caution">
    <text evidence="3">The sequence shown here is derived from an EMBL/GenBank/DDBJ whole genome shotgun (WGS) entry which is preliminary data.</text>
</comment>
<dbReference type="RefSeq" id="WP_193954778.1">
    <property type="nucleotide sequence ID" value="NZ_JADEYS010000022.1"/>
</dbReference>
<dbReference type="InterPro" id="IPR014729">
    <property type="entry name" value="Rossmann-like_a/b/a_fold"/>
</dbReference>
<evidence type="ECO:0000256" key="1">
    <source>
        <dbReference type="ARBA" id="ARBA00008791"/>
    </source>
</evidence>
<dbReference type="Gene3D" id="3.40.50.620">
    <property type="entry name" value="HUPs"/>
    <property type="match status" value="1"/>
</dbReference>
<dbReference type="InterPro" id="IPR006016">
    <property type="entry name" value="UspA"/>
</dbReference>
<keyword evidence="4" id="KW-1185">Reference proteome</keyword>
<dbReference type="PANTHER" id="PTHR46268">
    <property type="entry name" value="STRESS RESPONSE PROTEIN NHAX"/>
    <property type="match status" value="1"/>
</dbReference>
<protein>
    <submittedName>
        <fullName evidence="3">Universal stress protein</fullName>
    </submittedName>
</protein>
<sequence length="141" mass="15420">MFTKALFPVDLEDIVTAEHALKYLNGILSKGQEIHLLGVLPGFNMPVVASYFPEGAIETAIAAMEHQLTELAELNLADNVHWEVHVAEGAPHREIVKTAKRLDCDLIAIPSHNHSLVEKVLLGSVTAKVVEQASCSVFVMR</sequence>
<organism evidence="3 4">
    <name type="scientific">Pontibacterium sinense</name>
    <dbReference type="NCBI Taxonomy" id="2781979"/>
    <lineage>
        <taxon>Bacteria</taxon>
        <taxon>Pseudomonadati</taxon>
        <taxon>Pseudomonadota</taxon>
        <taxon>Gammaproteobacteria</taxon>
        <taxon>Oceanospirillales</taxon>
        <taxon>Oceanospirillaceae</taxon>
        <taxon>Pontibacterium</taxon>
    </lineage>
</organism>
<reference evidence="3" key="1">
    <citation type="submission" date="2020-10" db="EMBL/GenBank/DDBJ databases">
        <title>Bacterium isolated from coastal waters sediment.</title>
        <authorList>
            <person name="Chen R.-J."/>
            <person name="Lu D.-C."/>
            <person name="Zhu K.-L."/>
            <person name="Du Z.-J."/>
        </authorList>
    </citation>
    <scope>NUCLEOTIDE SEQUENCE</scope>
    <source>
        <strain evidence="3">N1Y112</strain>
    </source>
</reference>
<dbReference type="SUPFAM" id="SSF52402">
    <property type="entry name" value="Adenine nucleotide alpha hydrolases-like"/>
    <property type="match status" value="1"/>
</dbReference>
<dbReference type="CDD" id="cd00293">
    <property type="entry name" value="USP-like"/>
    <property type="match status" value="1"/>
</dbReference>
<evidence type="ECO:0000259" key="2">
    <source>
        <dbReference type="Pfam" id="PF00582"/>
    </source>
</evidence>
<comment type="similarity">
    <text evidence="1">Belongs to the universal stress protein A family.</text>
</comment>
<feature type="domain" description="UspA" evidence="2">
    <location>
        <begin position="1"/>
        <end position="141"/>
    </location>
</feature>
<dbReference type="AlphaFoldDB" id="A0A8J7FGU6"/>
<dbReference type="Pfam" id="PF00582">
    <property type="entry name" value="Usp"/>
    <property type="match status" value="1"/>
</dbReference>
<evidence type="ECO:0000313" key="4">
    <source>
        <dbReference type="Proteomes" id="UP000640333"/>
    </source>
</evidence>
<accession>A0A8J7FGU6</accession>
<dbReference type="PANTHER" id="PTHR46268:SF6">
    <property type="entry name" value="UNIVERSAL STRESS PROTEIN UP12"/>
    <property type="match status" value="1"/>
</dbReference>
<name>A0A8J7FGU6_9GAMM</name>
<evidence type="ECO:0000313" key="3">
    <source>
        <dbReference type="EMBL" id="MBE9399081.1"/>
    </source>
</evidence>
<dbReference type="PRINTS" id="PR01438">
    <property type="entry name" value="UNVRSLSTRESS"/>
</dbReference>
<dbReference type="InterPro" id="IPR006015">
    <property type="entry name" value="Universal_stress_UspA"/>
</dbReference>
<dbReference type="Proteomes" id="UP000640333">
    <property type="component" value="Unassembled WGS sequence"/>
</dbReference>
<gene>
    <name evidence="3" type="ORF">IOQ59_17615</name>
</gene>